<sequence>MVRNILNRSRKYNAPLRRARSIRSQDSNRSYVTEQIQRINQPQKPLSLFPFKSKIKQYEKINQVKITIPTQIKDAKVKPLSKLQRPYFSPKLGSLEIDLVF</sequence>
<accession>A0A5J4TN68</accession>
<comment type="caution">
    <text evidence="1">The sequence shown here is derived from an EMBL/GenBank/DDBJ whole genome shotgun (WGS) entry which is preliminary data.</text>
</comment>
<name>A0A5J4TN68_9EUKA</name>
<proteinExistence type="predicted"/>
<protein>
    <submittedName>
        <fullName evidence="1">Uncharacterized protein</fullName>
    </submittedName>
</protein>
<dbReference type="AlphaFoldDB" id="A0A5J4TN68"/>
<gene>
    <name evidence="1" type="ORF">EZS28_045612</name>
</gene>
<dbReference type="Proteomes" id="UP000324800">
    <property type="component" value="Unassembled WGS sequence"/>
</dbReference>
<feature type="non-terminal residue" evidence="1">
    <location>
        <position position="101"/>
    </location>
</feature>
<reference evidence="1 2" key="1">
    <citation type="submission" date="2019-03" db="EMBL/GenBank/DDBJ databases">
        <title>Single cell metagenomics reveals metabolic interactions within the superorganism composed of flagellate Streblomastix strix and complex community of Bacteroidetes bacteria on its surface.</title>
        <authorList>
            <person name="Treitli S.C."/>
            <person name="Kolisko M."/>
            <person name="Husnik F."/>
            <person name="Keeling P."/>
            <person name="Hampl V."/>
        </authorList>
    </citation>
    <scope>NUCLEOTIDE SEQUENCE [LARGE SCALE GENOMIC DNA]</scope>
    <source>
        <strain evidence="1">ST1C</strain>
    </source>
</reference>
<evidence type="ECO:0000313" key="2">
    <source>
        <dbReference type="Proteomes" id="UP000324800"/>
    </source>
</evidence>
<dbReference type="EMBL" id="SNRW01029254">
    <property type="protein sequence ID" value="KAA6358861.1"/>
    <property type="molecule type" value="Genomic_DNA"/>
</dbReference>
<evidence type="ECO:0000313" key="1">
    <source>
        <dbReference type="EMBL" id="KAA6358861.1"/>
    </source>
</evidence>
<organism evidence="1 2">
    <name type="scientific">Streblomastix strix</name>
    <dbReference type="NCBI Taxonomy" id="222440"/>
    <lineage>
        <taxon>Eukaryota</taxon>
        <taxon>Metamonada</taxon>
        <taxon>Preaxostyla</taxon>
        <taxon>Oxymonadida</taxon>
        <taxon>Streblomastigidae</taxon>
        <taxon>Streblomastix</taxon>
    </lineage>
</organism>